<feature type="compositionally biased region" description="Low complexity" evidence="1">
    <location>
        <begin position="258"/>
        <end position="267"/>
    </location>
</feature>
<organism evidence="2 3">
    <name type="scientific">Phytophthora megakarya</name>
    <dbReference type="NCBI Taxonomy" id="4795"/>
    <lineage>
        <taxon>Eukaryota</taxon>
        <taxon>Sar</taxon>
        <taxon>Stramenopiles</taxon>
        <taxon>Oomycota</taxon>
        <taxon>Peronosporomycetes</taxon>
        <taxon>Peronosporales</taxon>
        <taxon>Peronosporaceae</taxon>
        <taxon>Phytophthora</taxon>
    </lineage>
</organism>
<sequence length="308" mass="34852">MEQNDNGTGGGTVPMFAPPLPPKITSISHDFLASWKVKRREYEAEMRARCRISGEDYAVVTTPIKESFNADLLETFCELRLNMAVEDVTEGVLIAELEHIVGSVKNKTLPDIKGLFKNELRLKMKESDVYARVLDYFNEFGKIVRANGLTECFSDNDGRRRKCKRLIASLHPASLKDEVKQCIQFTHKPAATDPRLLFELIVEKATEQDRQYQRSKARKREQPEGKKEKPVGKSEHGEKKKMLGKRVPAASETRNVASSSKPISAKTPKPPPSPCPKCQEMHWLKDCTKATDAEKETLRKKLREANAK</sequence>
<comment type="caution">
    <text evidence="2">The sequence shown here is derived from an EMBL/GenBank/DDBJ whole genome shotgun (WGS) entry which is preliminary data.</text>
</comment>
<dbReference type="AlphaFoldDB" id="A0A225UFS9"/>
<feature type="compositionally biased region" description="Basic and acidic residues" evidence="1">
    <location>
        <begin position="220"/>
        <end position="241"/>
    </location>
</feature>
<evidence type="ECO:0000313" key="2">
    <source>
        <dbReference type="EMBL" id="OWY91902.1"/>
    </source>
</evidence>
<proteinExistence type="predicted"/>
<evidence type="ECO:0000313" key="3">
    <source>
        <dbReference type="Proteomes" id="UP000198211"/>
    </source>
</evidence>
<feature type="non-terminal residue" evidence="2">
    <location>
        <position position="308"/>
    </location>
</feature>
<dbReference type="OrthoDB" id="117828at2759"/>
<keyword evidence="3" id="KW-1185">Reference proteome</keyword>
<dbReference type="EMBL" id="NBNE01019219">
    <property type="protein sequence ID" value="OWY91902.1"/>
    <property type="molecule type" value="Genomic_DNA"/>
</dbReference>
<name>A0A225UFS9_9STRA</name>
<protein>
    <submittedName>
        <fullName evidence="2">Uncharacterized protein</fullName>
    </submittedName>
</protein>
<accession>A0A225UFS9</accession>
<evidence type="ECO:0000256" key="1">
    <source>
        <dbReference type="SAM" id="MobiDB-lite"/>
    </source>
</evidence>
<dbReference type="Proteomes" id="UP000198211">
    <property type="component" value="Unassembled WGS sequence"/>
</dbReference>
<feature type="region of interest" description="Disordered" evidence="1">
    <location>
        <begin position="208"/>
        <end position="278"/>
    </location>
</feature>
<gene>
    <name evidence="2" type="ORF">PHMEG_00039313</name>
</gene>
<reference evidence="3" key="1">
    <citation type="submission" date="2017-03" db="EMBL/GenBank/DDBJ databases">
        <title>Phytopthora megakarya and P. palmivora, two closely related causual agents of cacao black pod achieved similar genome size and gene model numbers by different mechanisms.</title>
        <authorList>
            <person name="Ali S."/>
            <person name="Shao J."/>
            <person name="Larry D.J."/>
            <person name="Kronmiller B."/>
            <person name="Shen D."/>
            <person name="Strem M.D."/>
            <person name="Melnick R.L."/>
            <person name="Guiltinan M.J."/>
            <person name="Tyler B.M."/>
            <person name="Meinhardt L.W."/>
            <person name="Bailey B.A."/>
        </authorList>
    </citation>
    <scope>NUCLEOTIDE SEQUENCE [LARGE SCALE GENOMIC DNA]</scope>
    <source>
        <strain evidence="3">zdho120</strain>
    </source>
</reference>